<evidence type="ECO:0000256" key="3">
    <source>
        <dbReference type="ARBA" id="ARBA00022989"/>
    </source>
</evidence>
<comment type="subcellular location">
    <subcellularLocation>
        <location evidence="1">Membrane</location>
        <topology evidence="1">Multi-pass membrane protein</topology>
    </subcellularLocation>
</comment>
<accession>A0A327JH68</accession>
<dbReference type="InterPro" id="IPR032808">
    <property type="entry name" value="DoxX"/>
</dbReference>
<keyword evidence="7" id="KW-1185">Reference proteome</keyword>
<name>A0A327JH68_9HYPH</name>
<reference evidence="6 7" key="1">
    <citation type="submission" date="2017-07" db="EMBL/GenBank/DDBJ databases">
        <title>Draft Genome Sequences of Select Purple Nonsulfur Bacteria.</title>
        <authorList>
            <person name="Lasarre B."/>
            <person name="Mckinlay J.B."/>
        </authorList>
    </citation>
    <scope>NUCLEOTIDE SEQUENCE [LARGE SCALE GENOMIC DNA]</scope>
    <source>
        <strain evidence="6 7">DSM 11290</strain>
    </source>
</reference>
<dbReference type="Proteomes" id="UP000249299">
    <property type="component" value="Unassembled WGS sequence"/>
</dbReference>
<keyword evidence="4 5" id="KW-0472">Membrane</keyword>
<dbReference type="Pfam" id="PF13564">
    <property type="entry name" value="DoxX_2"/>
    <property type="match status" value="1"/>
</dbReference>
<organism evidence="6 7">
    <name type="scientific">Rhodobium orientis</name>
    <dbReference type="NCBI Taxonomy" id="34017"/>
    <lineage>
        <taxon>Bacteria</taxon>
        <taxon>Pseudomonadati</taxon>
        <taxon>Pseudomonadota</taxon>
        <taxon>Alphaproteobacteria</taxon>
        <taxon>Hyphomicrobiales</taxon>
        <taxon>Rhodobiaceae</taxon>
        <taxon>Rhodobium</taxon>
    </lineage>
</organism>
<evidence type="ECO:0000256" key="4">
    <source>
        <dbReference type="ARBA" id="ARBA00023136"/>
    </source>
</evidence>
<dbReference type="AlphaFoldDB" id="A0A327JH68"/>
<protein>
    <submittedName>
        <fullName evidence="6">DoxX family protein</fullName>
    </submittedName>
</protein>
<dbReference type="EMBL" id="NPEV01000073">
    <property type="protein sequence ID" value="RAI24644.1"/>
    <property type="molecule type" value="Genomic_DNA"/>
</dbReference>
<evidence type="ECO:0000313" key="7">
    <source>
        <dbReference type="Proteomes" id="UP000249299"/>
    </source>
</evidence>
<evidence type="ECO:0000256" key="1">
    <source>
        <dbReference type="ARBA" id="ARBA00004141"/>
    </source>
</evidence>
<feature type="transmembrane region" description="Helical" evidence="5">
    <location>
        <begin position="93"/>
        <end position="111"/>
    </location>
</feature>
<evidence type="ECO:0000256" key="2">
    <source>
        <dbReference type="ARBA" id="ARBA00022692"/>
    </source>
</evidence>
<dbReference type="GO" id="GO:0016020">
    <property type="term" value="C:membrane"/>
    <property type="evidence" value="ECO:0007669"/>
    <property type="project" value="UniProtKB-SubCell"/>
</dbReference>
<proteinExistence type="predicted"/>
<keyword evidence="2 5" id="KW-0812">Transmembrane</keyword>
<feature type="transmembrane region" description="Helical" evidence="5">
    <location>
        <begin position="39"/>
        <end position="62"/>
    </location>
</feature>
<keyword evidence="3 5" id="KW-1133">Transmembrane helix</keyword>
<comment type="caution">
    <text evidence="6">The sequence shown here is derived from an EMBL/GenBank/DDBJ whole genome shotgun (WGS) entry which is preliminary data.</text>
</comment>
<evidence type="ECO:0000313" key="6">
    <source>
        <dbReference type="EMBL" id="RAI24644.1"/>
    </source>
</evidence>
<dbReference type="RefSeq" id="WP_111436561.1">
    <property type="nucleotide sequence ID" value="NZ_JACIGG010000001.1"/>
</dbReference>
<feature type="transmembrane region" description="Helical" evidence="5">
    <location>
        <begin position="67"/>
        <end position="87"/>
    </location>
</feature>
<dbReference type="OrthoDB" id="7595779at2"/>
<gene>
    <name evidence="6" type="ORF">CH339_21825</name>
</gene>
<evidence type="ECO:0000256" key="5">
    <source>
        <dbReference type="SAM" id="Phobius"/>
    </source>
</evidence>
<sequence length="120" mass="13139">MTMERVATVLAWLLVAFFAVGSATNIFAPDAIVEDYQRWGYPGWFHYVTGTLELIACVLLIFPVTRLAGSAIGGGVMAAALATMLWNGEYAHGLAPLTVLAFVCLNAWMTWRVRTRKAQS</sequence>